<keyword evidence="2" id="KW-1185">Reference proteome</keyword>
<dbReference type="Proteomes" id="UP000261600">
    <property type="component" value="Unplaced"/>
</dbReference>
<reference evidence="1" key="1">
    <citation type="submission" date="2025-08" db="UniProtKB">
        <authorList>
            <consortium name="Ensembl"/>
        </authorList>
    </citation>
    <scope>IDENTIFICATION</scope>
</reference>
<accession>A0A3Q3JHC6</accession>
<organism evidence="1 2">
    <name type="scientific">Monopterus albus</name>
    <name type="common">Swamp eel</name>
    <dbReference type="NCBI Taxonomy" id="43700"/>
    <lineage>
        <taxon>Eukaryota</taxon>
        <taxon>Metazoa</taxon>
        <taxon>Chordata</taxon>
        <taxon>Craniata</taxon>
        <taxon>Vertebrata</taxon>
        <taxon>Euteleostomi</taxon>
        <taxon>Actinopterygii</taxon>
        <taxon>Neopterygii</taxon>
        <taxon>Teleostei</taxon>
        <taxon>Neoteleostei</taxon>
        <taxon>Acanthomorphata</taxon>
        <taxon>Anabantaria</taxon>
        <taxon>Synbranchiformes</taxon>
        <taxon>Synbranchidae</taxon>
        <taxon>Monopterus</taxon>
    </lineage>
</organism>
<evidence type="ECO:0000313" key="1">
    <source>
        <dbReference type="Ensembl" id="ENSMALP00000018764.1"/>
    </source>
</evidence>
<proteinExistence type="predicted"/>
<protein>
    <submittedName>
        <fullName evidence="1">Uncharacterized protein</fullName>
    </submittedName>
</protein>
<reference evidence="1" key="2">
    <citation type="submission" date="2025-09" db="UniProtKB">
        <authorList>
            <consortium name="Ensembl"/>
        </authorList>
    </citation>
    <scope>IDENTIFICATION</scope>
</reference>
<dbReference type="AlphaFoldDB" id="A0A3Q3JHC6"/>
<sequence>MPTRSPGKVGRSTEPGALSYSNKCFQTEEQRTEVSVCGFPYFSINIYLNSLVEKHRCALLGLPHVNVRGWACLSPGTCRRGYPRNSDHNQLY</sequence>
<dbReference type="Ensembl" id="ENSMALT00000019136.1">
    <property type="protein sequence ID" value="ENSMALP00000018764.1"/>
    <property type="gene ID" value="ENSMALG00000013099.1"/>
</dbReference>
<evidence type="ECO:0000313" key="2">
    <source>
        <dbReference type="Proteomes" id="UP000261600"/>
    </source>
</evidence>
<name>A0A3Q3JHC6_MONAL</name>